<sequence length="144" mass="16281">MKKLLTTFAITLATLVTYACAHEKSFTENPTKVLNTKEALPMKHHTPPPPSELSKAPVHTEWYVGTLKYYNLEGGFFGFIGDNGERFLPLNLDKKYQQNGARIKMLGKVDNDIMTIQQWGQPFRVEQVEIIKAGNKSTVNPEDI</sequence>
<evidence type="ECO:0000313" key="2">
    <source>
        <dbReference type="EMBL" id="WOH36941.1"/>
    </source>
</evidence>
<name>A0ABZ0GME4_9GAMM</name>
<evidence type="ECO:0000256" key="1">
    <source>
        <dbReference type="SAM" id="SignalP"/>
    </source>
</evidence>
<reference evidence="2 3" key="1">
    <citation type="submission" date="2023-09" db="EMBL/GenBank/DDBJ databases">
        <authorList>
            <person name="Qi X."/>
        </authorList>
    </citation>
    <scope>NUCLEOTIDE SEQUENCE [LARGE SCALE GENOMIC DNA]</scope>
    <source>
        <strain evidence="2 3">S1-1</strain>
    </source>
</reference>
<gene>
    <name evidence="2" type="ORF">RI844_16440</name>
</gene>
<protein>
    <recommendedName>
        <fullName evidence="4">DNA-binding protein</fullName>
    </recommendedName>
</protein>
<proteinExistence type="predicted"/>
<dbReference type="Proteomes" id="UP001301442">
    <property type="component" value="Chromosome"/>
</dbReference>
<feature type="signal peptide" evidence="1">
    <location>
        <begin position="1"/>
        <end position="21"/>
    </location>
</feature>
<evidence type="ECO:0000313" key="3">
    <source>
        <dbReference type="Proteomes" id="UP001301442"/>
    </source>
</evidence>
<keyword evidence="3" id="KW-1185">Reference proteome</keyword>
<organism evidence="2 3">
    <name type="scientific">Thalassotalea fonticola</name>
    <dbReference type="NCBI Taxonomy" id="3065649"/>
    <lineage>
        <taxon>Bacteria</taxon>
        <taxon>Pseudomonadati</taxon>
        <taxon>Pseudomonadota</taxon>
        <taxon>Gammaproteobacteria</taxon>
        <taxon>Alteromonadales</taxon>
        <taxon>Colwelliaceae</taxon>
        <taxon>Thalassotalea</taxon>
    </lineage>
</organism>
<dbReference type="EMBL" id="CP136600">
    <property type="protein sequence ID" value="WOH36941.1"/>
    <property type="molecule type" value="Genomic_DNA"/>
</dbReference>
<accession>A0ABZ0GME4</accession>
<dbReference type="RefSeq" id="WP_348395747.1">
    <property type="nucleotide sequence ID" value="NZ_CP136600.1"/>
</dbReference>
<dbReference type="PROSITE" id="PS51257">
    <property type="entry name" value="PROKAR_LIPOPROTEIN"/>
    <property type="match status" value="1"/>
</dbReference>
<keyword evidence="1" id="KW-0732">Signal</keyword>
<feature type="chain" id="PRO_5046212732" description="DNA-binding protein" evidence="1">
    <location>
        <begin position="22"/>
        <end position="144"/>
    </location>
</feature>
<evidence type="ECO:0008006" key="4">
    <source>
        <dbReference type="Google" id="ProtNLM"/>
    </source>
</evidence>